<accession>A0ABY7GXW1</accession>
<gene>
    <name evidence="1" type="ORF">O0S08_36995</name>
</gene>
<evidence type="ECO:0000313" key="2">
    <source>
        <dbReference type="Proteomes" id="UP001164459"/>
    </source>
</evidence>
<dbReference type="Proteomes" id="UP001164459">
    <property type="component" value="Chromosome"/>
</dbReference>
<evidence type="ECO:0000313" key="1">
    <source>
        <dbReference type="EMBL" id="WAS91814.1"/>
    </source>
</evidence>
<dbReference type="RefSeq" id="WP_269034176.1">
    <property type="nucleotide sequence ID" value="NZ_CP114040.1"/>
</dbReference>
<reference evidence="1" key="1">
    <citation type="submission" date="2022-11" db="EMBL/GenBank/DDBJ databases">
        <title>Minimal conservation of predation-associated metabolite biosynthetic gene clusters underscores biosynthetic potential of Myxococcota including descriptions for ten novel species: Archangium lansinium sp. nov., Myxococcus landrumus sp. nov., Nannocystis bai.</title>
        <authorList>
            <person name="Ahearne A."/>
            <person name="Stevens C."/>
            <person name="Dowd S."/>
        </authorList>
    </citation>
    <scope>NUCLEOTIDE SEQUENCE</scope>
    <source>
        <strain evidence="1">Fl3</strain>
    </source>
</reference>
<proteinExistence type="predicted"/>
<dbReference type="EMBL" id="CP114040">
    <property type="protein sequence ID" value="WAS91814.1"/>
    <property type="molecule type" value="Genomic_DNA"/>
</dbReference>
<keyword evidence="2" id="KW-1185">Reference proteome</keyword>
<name>A0ABY7GXW1_9BACT</name>
<sequence>MDRALKLGFDGFNAASSANIPEQSEPGEAAGLMVVNGKVDQGSSANKGMRLEVSLADYSDGLIEGVYDVVYDGGPNGIFRRKAGTIHVVGTATSDYGVFNVDVSL</sequence>
<protein>
    <submittedName>
        <fullName evidence="1">Uncharacterized protein</fullName>
    </submittedName>
</protein>
<organism evidence="1 2">
    <name type="scientific">Nannocystis punicea</name>
    <dbReference type="NCBI Taxonomy" id="2995304"/>
    <lineage>
        <taxon>Bacteria</taxon>
        <taxon>Pseudomonadati</taxon>
        <taxon>Myxococcota</taxon>
        <taxon>Polyangia</taxon>
        <taxon>Nannocystales</taxon>
        <taxon>Nannocystaceae</taxon>
        <taxon>Nannocystis</taxon>
    </lineage>
</organism>